<sequence>MENFVEDKENFGTRSNKVMLLIDSAVFTLVTITYLASRNQSCEANIEDFILTYIIFKGLFCTFRFTIWLIDKYVSQVGSYCLTFYLIIWMPTMGVYYILELVHFFSKDTNDCLNNASMRWTSSLIITIEAFICLAFDLGVLIALAVWASWLIIKSCRNPPRRVIDVTNMDQTYNVDSKAQI</sequence>
<keyword evidence="1" id="KW-1133">Transmembrane helix</keyword>
<feature type="transmembrane region" description="Helical" evidence="1">
    <location>
        <begin position="49"/>
        <end position="70"/>
    </location>
</feature>
<name>A0AAD1XY99_EUPCR</name>
<accession>A0AAD1XY99</accession>
<evidence type="ECO:0000313" key="3">
    <source>
        <dbReference type="Proteomes" id="UP001295684"/>
    </source>
</evidence>
<dbReference type="EMBL" id="CAMPGE010023150">
    <property type="protein sequence ID" value="CAI2381123.1"/>
    <property type="molecule type" value="Genomic_DNA"/>
</dbReference>
<proteinExistence type="predicted"/>
<organism evidence="2 3">
    <name type="scientific">Euplotes crassus</name>
    <dbReference type="NCBI Taxonomy" id="5936"/>
    <lineage>
        <taxon>Eukaryota</taxon>
        <taxon>Sar</taxon>
        <taxon>Alveolata</taxon>
        <taxon>Ciliophora</taxon>
        <taxon>Intramacronucleata</taxon>
        <taxon>Spirotrichea</taxon>
        <taxon>Hypotrichia</taxon>
        <taxon>Euplotida</taxon>
        <taxon>Euplotidae</taxon>
        <taxon>Moneuplotes</taxon>
    </lineage>
</organism>
<keyword evidence="1" id="KW-0812">Transmembrane</keyword>
<comment type="caution">
    <text evidence="2">The sequence shown here is derived from an EMBL/GenBank/DDBJ whole genome shotgun (WGS) entry which is preliminary data.</text>
</comment>
<dbReference type="Proteomes" id="UP001295684">
    <property type="component" value="Unassembled WGS sequence"/>
</dbReference>
<keyword evidence="1" id="KW-0472">Membrane</keyword>
<protein>
    <submittedName>
        <fullName evidence="2">Uncharacterized protein</fullName>
    </submittedName>
</protein>
<feature type="transmembrane region" description="Helical" evidence="1">
    <location>
        <begin position="18"/>
        <end position="37"/>
    </location>
</feature>
<dbReference type="AlphaFoldDB" id="A0AAD1XY99"/>
<feature type="transmembrane region" description="Helical" evidence="1">
    <location>
        <begin position="82"/>
        <end position="105"/>
    </location>
</feature>
<keyword evidence="3" id="KW-1185">Reference proteome</keyword>
<evidence type="ECO:0000313" key="2">
    <source>
        <dbReference type="EMBL" id="CAI2381123.1"/>
    </source>
</evidence>
<reference evidence="2" key="1">
    <citation type="submission" date="2023-07" db="EMBL/GenBank/DDBJ databases">
        <authorList>
            <consortium name="AG Swart"/>
            <person name="Singh M."/>
            <person name="Singh A."/>
            <person name="Seah K."/>
            <person name="Emmerich C."/>
        </authorList>
    </citation>
    <scope>NUCLEOTIDE SEQUENCE</scope>
    <source>
        <strain evidence="2">DP1</strain>
    </source>
</reference>
<feature type="transmembrane region" description="Helical" evidence="1">
    <location>
        <begin position="125"/>
        <end position="153"/>
    </location>
</feature>
<gene>
    <name evidence="2" type="ORF">ECRASSUSDP1_LOCUS22569</name>
</gene>
<evidence type="ECO:0000256" key="1">
    <source>
        <dbReference type="SAM" id="Phobius"/>
    </source>
</evidence>